<feature type="binding site" evidence="7">
    <location>
        <position position="262"/>
    </location>
    <ligand>
        <name>Zn(2+)</name>
        <dbReference type="ChEBI" id="CHEBI:29105"/>
        <label>2</label>
    </ligand>
</feature>
<dbReference type="PANTHER" id="PTHR21445">
    <property type="entry name" value="ENDONUCLEASE IV ENDODEOXYRIBONUCLEASE IV"/>
    <property type="match status" value="1"/>
</dbReference>
<dbReference type="GO" id="GO:0008833">
    <property type="term" value="F:deoxyribonuclease IV (phage-T4-induced) activity"/>
    <property type="evidence" value="ECO:0007669"/>
    <property type="project" value="UniProtKB-UniRule"/>
</dbReference>
<feature type="binding site" evidence="7">
    <location>
        <position position="111"/>
    </location>
    <ligand>
        <name>Zn(2+)</name>
        <dbReference type="ChEBI" id="CHEBI:29105"/>
        <label>1</label>
    </ligand>
</feature>
<dbReference type="RefSeq" id="WP_193622221.1">
    <property type="nucleotide sequence ID" value="NZ_JALQCT010000003.1"/>
</dbReference>
<feature type="binding site" evidence="7">
    <location>
        <position position="232"/>
    </location>
    <ligand>
        <name>Zn(2+)</name>
        <dbReference type="ChEBI" id="CHEBI:29105"/>
        <label>3</label>
    </ligand>
</feature>
<dbReference type="Gene3D" id="3.20.20.150">
    <property type="entry name" value="Divalent-metal-dependent TIM barrel enzymes"/>
    <property type="match status" value="1"/>
</dbReference>
<keyword evidence="2 7" id="KW-0479">Metal-binding</keyword>
<evidence type="ECO:0000259" key="8">
    <source>
        <dbReference type="Pfam" id="PF01261"/>
    </source>
</evidence>
<dbReference type="InterPro" id="IPR018246">
    <property type="entry name" value="AP_endonuc_F2_Zn_BS"/>
</dbReference>
<feature type="binding site" evidence="7">
    <location>
        <position position="182"/>
    </location>
    <ligand>
        <name>Zn(2+)</name>
        <dbReference type="ChEBI" id="CHEBI:29105"/>
        <label>2</label>
    </ligand>
</feature>
<comment type="caution">
    <text evidence="9">The sequence shown here is derived from an EMBL/GenBank/DDBJ whole genome shotgun (WGS) entry which is preliminary data.</text>
</comment>
<dbReference type="PROSITE" id="PS00731">
    <property type="entry name" value="AP_NUCLEASE_F2_3"/>
    <property type="match status" value="1"/>
</dbReference>
<evidence type="ECO:0000256" key="6">
    <source>
        <dbReference type="ARBA" id="ARBA00023204"/>
    </source>
</evidence>
<feature type="binding site" evidence="7">
    <location>
        <position position="185"/>
    </location>
    <ligand>
        <name>Zn(2+)</name>
        <dbReference type="ChEBI" id="CHEBI:29105"/>
        <label>3</label>
    </ligand>
</feature>
<feature type="binding site" evidence="7">
    <location>
        <position position="230"/>
    </location>
    <ligand>
        <name>Zn(2+)</name>
        <dbReference type="ChEBI" id="CHEBI:29105"/>
        <label>3</label>
    </ligand>
</feature>
<dbReference type="NCBIfam" id="TIGR00587">
    <property type="entry name" value="nfo"/>
    <property type="match status" value="1"/>
</dbReference>
<dbReference type="GO" id="GO:0003906">
    <property type="term" value="F:DNA-(apurinic or apyrimidinic site) endonuclease activity"/>
    <property type="evidence" value="ECO:0007669"/>
    <property type="project" value="TreeGrafter"/>
</dbReference>
<dbReference type="GO" id="GO:0008270">
    <property type="term" value="F:zinc ion binding"/>
    <property type="evidence" value="ECO:0007669"/>
    <property type="project" value="UniProtKB-UniRule"/>
</dbReference>
<dbReference type="InterPro" id="IPR036237">
    <property type="entry name" value="Xyl_isomerase-like_sf"/>
</dbReference>
<keyword evidence="7" id="KW-0255">Endonuclease</keyword>
<evidence type="ECO:0000256" key="2">
    <source>
        <dbReference type="ARBA" id="ARBA00022723"/>
    </source>
</evidence>
<keyword evidence="10" id="KW-1185">Reference proteome</keyword>
<organism evidence="9 10">
    <name type="scientific">Candidatus Phytoplasma australasiaticum subsp. australasiaticum</name>
    <dbReference type="NCBI Taxonomy" id="2832407"/>
    <lineage>
        <taxon>Bacteria</taxon>
        <taxon>Bacillati</taxon>
        <taxon>Mycoplasmatota</taxon>
        <taxon>Mollicutes</taxon>
        <taxon>Acholeplasmatales</taxon>
        <taxon>Acholeplasmataceae</taxon>
        <taxon>Candidatus Phytoplasma</taxon>
        <taxon>16SrII (Peanut WB group)</taxon>
        <taxon>Candidatus Phytoplasma australasiaticum</taxon>
    </lineage>
</organism>
<evidence type="ECO:0000313" key="10">
    <source>
        <dbReference type="Proteomes" id="UP001170651"/>
    </source>
</evidence>
<dbReference type="InterPro" id="IPR013022">
    <property type="entry name" value="Xyl_isomerase-like_TIM-brl"/>
</dbReference>
<dbReference type="EC" id="3.1.21.2" evidence="7"/>
<name>A0A9K3ST29_9MOLU</name>
<dbReference type="GO" id="GO:0003677">
    <property type="term" value="F:DNA binding"/>
    <property type="evidence" value="ECO:0007669"/>
    <property type="project" value="InterPro"/>
</dbReference>
<keyword evidence="5 7" id="KW-0862">Zinc</keyword>
<dbReference type="CDD" id="cd00019">
    <property type="entry name" value="AP2Ec"/>
    <property type="match status" value="1"/>
</dbReference>
<keyword evidence="3 7" id="KW-0227">DNA damage</keyword>
<dbReference type="FunFam" id="3.20.20.150:FF:000001">
    <property type="entry name" value="Probable endonuclease 4"/>
    <property type="match status" value="1"/>
</dbReference>
<feature type="binding site" evidence="7">
    <location>
        <position position="148"/>
    </location>
    <ligand>
        <name>Zn(2+)</name>
        <dbReference type="ChEBI" id="CHEBI:29105"/>
        <label>2</label>
    </ligand>
</feature>
<dbReference type="SMART" id="SM00518">
    <property type="entry name" value="AP2Ec"/>
    <property type="match status" value="1"/>
</dbReference>
<proteinExistence type="inferred from homology"/>
<comment type="function">
    <text evidence="7">Endonuclease IV plays a role in DNA repair. It cleaves phosphodiester bonds at apurinic or apyrimidinic (AP) sites, generating a 3'-hydroxyl group and a 5'-terminal sugar phosphate.</text>
</comment>
<feature type="binding site" evidence="7">
    <location>
        <position position="148"/>
    </location>
    <ligand>
        <name>Zn(2+)</name>
        <dbReference type="ChEBI" id="CHEBI:29105"/>
        <label>1</label>
    </ligand>
</feature>
<evidence type="ECO:0000256" key="1">
    <source>
        <dbReference type="ARBA" id="ARBA00005340"/>
    </source>
</evidence>
<dbReference type="AlphaFoldDB" id="A0A9K3ST29"/>
<gene>
    <name evidence="7" type="primary">nfo</name>
    <name evidence="9" type="ORF">OC696_00635</name>
</gene>
<feature type="binding site" evidence="7">
    <location>
        <position position="71"/>
    </location>
    <ligand>
        <name>Zn(2+)</name>
        <dbReference type="ChEBI" id="CHEBI:29105"/>
        <label>1</label>
    </ligand>
</feature>
<evidence type="ECO:0000256" key="3">
    <source>
        <dbReference type="ARBA" id="ARBA00022763"/>
    </source>
</evidence>
<evidence type="ECO:0000256" key="4">
    <source>
        <dbReference type="ARBA" id="ARBA00022801"/>
    </source>
</evidence>
<dbReference type="PANTHER" id="PTHR21445:SF0">
    <property type="entry name" value="APURINIC-APYRIMIDINIC ENDONUCLEASE"/>
    <property type="match status" value="1"/>
</dbReference>
<sequence length="291" mass="33638">MLIIGSHVSFKKPKMYLGALEQALSFNSNTFMLYSGPPQSTQRNIIEKDDIHKTLLKMKNHNININFLVGHAPYIINLANPSLEKREFSINFLTQELNRFSQMKIPQMVLHPGNNLHKNKSEAIYWIAQGINKIFSNTPNLKTKIALETMAGKGNEIGANFEELKNIIDLIEDKTRISICFDTCHVFDAGYDIKNQFENTIKKFDKIINLKYLSVIHINDSKNCLGSKKDRHENIGYGKIGFETLIKIIYYPLFENIPKILETPFVNKKPIYKEEIIMIKNKKFNENLKNQ</sequence>
<dbReference type="PROSITE" id="PS51432">
    <property type="entry name" value="AP_NUCLEASE_F2_4"/>
    <property type="match status" value="1"/>
</dbReference>
<comment type="similarity">
    <text evidence="1 7">Belongs to the AP endonuclease 2 family.</text>
</comment>
<keyword evidence="6 7" id="KW-0234">DNA repair</keyword>
<protein>
    <recommendedName>
        <fullName evidence="7">Probable endonuclease 4</fullName>
        <ecNumber evidence="7">3.1.21.2</ecNumber>
    </recommendedName>
    <alternativeName>
        <fullName evidence="7">Endodeoxyribonuclease IV</fullName>
    </alternativeName>
    <alternativeName>
        <fullName evidence="7">Endonuclease IV</fullName>
    </alternativeName>
</protein>
<dbReference type="PROSITE" id="PS00729">
    <property type="entry name" value="AP_NUCLEASE_F2_1"/>
    <property type="match status" value="1"/>
</dbReference>
<dbReference type="Proteomes" id="UP001170651">
    <property type="component" value="Unassembled WGS sequence"/>
</dbReference>
<dbReference type="InterPro" id="IPR001719">
    <property type="entry name" value="AP_endonuc_2"/>
</dbReference>
<dbReference type="GO" id="GO:0008081">
    <property type="term" value="F:phosphoric diester hydrolase activity"/>
    <property type="evidence" value="ECO:0007669"/>
    <property type="project" value="TreeGrafter"/>
</dbReference>
<accession>A0A9K3ST29</accession>
<keyword evidence="7" id="KW-0540">Nuclease</keyword>
<dbReference type="Pfam" id="PF01261">
    <property type="entry name" value="AP_endonuc_2"/>
    <property type="match status" value="1"/>
</dbReference>
<dbReference type="EMBL" id="JAOSIW010000002">
    <property type="protein sequence ID" value="MDO8054379.1"/>
    <property type="molecule type" value="Genomic_DNA"/>
</dbReference>
<dbReference type="HAMAP" id="MF_00152">
    <property type="entry name" value="Nfo"/>
    <property type="match status" value="1"/>
</dbReference>
<comment type="cofactor">
    <cofactor evidence="7">
        <name>Zn(2+)</name>
        <dbReference type="ChEBI" id="CHEBI:29105"/>
    </cofactor>
    <text evidence="7">Binds 3 Zn(2+) ions.</text>
</comment>
<dbReference type="NCBIfam" id="NF002196">
    <property type="entry name" value="PRK01060.1-1"/>
    <property type="match status" value="1"/>
</dbReference>
<comment type="catalytic activity">
    <reaction evidence="7">
        <text>Endonucleolytic cleavage to 5'-phosphooligonucleotide end-products.</text>
        <dbReference type="EC" id="3.1.21.2"/>
    </reaction>
</comment>
<evidence type="ECO:0000256" key="7">
    <source>
        <dbReference type="HAMAP-Rule" id="MF_00152"/>
    </source>
</evidence>
<feature type="binding site" evidence="7">
    <location>
        <position position="217"/>
    </location>
    <ligand>
        <name>Zn(2+)</name>
        <dbReference type="ChEBI" id="CHEBI:29105"/>
        <label>2</label>
    </ligand>
</feature>
<dbReference type="SUPFAM" id="SSF51658">
    <property type="entry name" value="Xylose isomerase-like"/>
    <property type="match status" value="1"/>
</dbReference>
<dbReference type="GO" id="GO:0006284">
    <property type="term" value="P:base-excision repair"/>
    <property type="evidence" value="ECO:0007669"/>
    <property type="project" value="TreeGrafter"/>
</dbReference>
<keyword evidence="4 7" id="KW-0378">Hydrolase</keyword>
<feature type="domain" description="Xylose isomerase-like TIM barrel" evidence="8">
    <location>
        <begin position="22"/>
        <end position="281"/>
    </location>
</feature>
<dbReference type="PROSITE" id="PS00730">
    <property type="entry name" value="AP_NUCLEASE_F2_2"/>
    <property type="match status" value="1"/>
</dbReference>
<evidence type="ECO:0000256" key="5">
    <source>
        <dbReference type="ARBA" id="ARBA00022833"/>
    </source>
</evidence>
<evidence type="ECO:0000313" key="9">
    <source>
        <dbReference type="EMBL" id="MDO8054379.1"/>
    </source>
</evidence>
<reference evidence="9 10" key="1">
    <citation type="journal article" date="2023" name="Int. J. Syst. Evol. Microbiol.">
        <title>The observation of taxonomic boundaries for the 16SrII and 16SrXXV phytoplasmas using genome-based delimitation.</title>
        <authorList>
            <person name="Rodrigues Jardim B."/>
            <person name="Tran-Nguyen L.T.T."/>
            <person name="Gambley C."/>
            <person name="Al-Sadi A.M."/>
            <person name="Al-Subhi A.M."/>
            <person name="Foissac X."/>
            <person name="Salar P."/>
            <person name="Cai H."/>
            <person name="Yang J.Y."/>
            <person name="Davis R."/>
            <person name="Jones L."/>
            <person name="Rodoni B."/>
            <person name="Constable F.E."/>
        </authorList>
    </citation>
    <scope>NUCLEOTIDE SEQUENCE [LARGE SCALE GENOMIC DNA]</scope>
    <source>
        <strain evidence="9">BAWM-OMN-P26</strain>
    </source>
</reference>